<keyword evidence="3" id="KW-0670">Pyruvate</keyword>
<evidence type="ECO:0000259" key="2">
    <source>
        <dbReference type="Pfam" id="PF02775"/>
    </source>
</evidence>
<dbReference type="AlphaFoldDB" id="A0A521CIX2"/>
<dbReference type="InterPro" id="IPR011766">
    <property type="entry name" value="TPP_enzyme_TPP-bd"/>
</dbReference>
<gene>
    <name evidence="3" type="ORF">SAMN06265219_105215</name>
</gene>
<dbReference type="GO" id="GO:0016491">
    <property type="term" value="F:oxidoreductase activity"/>
    <property type="evidence" value="ECO:0007669"/>
    <property type="project" value="UniProtKB-KW"/>
</dbReference>
<dbReference type="PANTHER" id="PTHR42897">
    <property type="entry name" value="PYRUVATE SYNTHASE SUBUNIT PORB"/>
    <property type="match status" value="1"/>
</dbReference>
<reference evidence="3 4" key="1">
    <citation type="submission" date="2017-05" db="EMBL/GenBank/DDBJ databases">
        <authorList>
            <person name="Varghese N."/>
            <person name="Submissions S."/>
        </authorList>
    </citation>
    <scope>NUCLEOTIDE SEQUENCE [LARGE SCALE GENOMIC DNA]</scope>
    <source>
        <strain evidence="3 4">DSM 21985</strain>
    </source>
</reference>
<dbReference type="RefSeq" id="WP_142454028.1">
    <property type="nucleotide sequence ID" value="NZ_FXTP01000005.1"/>
</dbReference>
<dbReference type="Proteomes" id="UP000317557">
    <property type="component" value="Unassembled WGS sequence"/>
</dbReference>
<dbReference type="PANTHER" id="PTHR42897:SF2">
    <property type="entry name" value="PYRUVATE SYNTHASE SUBUNIT PORB"/>
    <property type="match status" value="1"/>
</dbReference>
<dbReference type="GO" id="GO:0044281">
    <property type="term" value="P:small molecule metabolic process"/>
    <property type="evidence" value="ECO:0007669"/>
    <property type="project" value="UniProtKB-ARBA"/>
</dbReference>
<dbReference type="Gene3D" id="3.40.50.970">
    <property type="match status" value="2"/>
</dbReference>
<dbReference type="CDD" id="cd03376">
    <property type="entry name" value="TPP_PFOR_porB_like"/>
    <property type="match status" value="1"/>
</dbReference>
<name>A0A521CIX2_9BACT</name>
<dbReference type="GO" id="GO:0030976">
    <property type="term" value="F:thiamine pyrophosphate binding"/>
    <property type="evidence" value="ECO:0007669"/>
    <property type="project" value="InterPro"/>
</dbReference>
<sequence length="332" mass="37010">MPTIKQLAANEAKEKRFRGGHSLCSGCGIPIVVRTVLNSIETPVVVVNATGCLEVATTRFPNTAWNVPWLHVAFENAAAAASGVESAYRALVKRGKLPADEPVTFVVFGGDGGTYDIGLQSLSGALERGHQFLYVCYDNEAYMNTGIQRSSATPFGASTTTSPEGKISFGKAQQRKDLTAIAEAHHVNYVGQSAISHWHDLSDKVKRAVEVDGPAFINVLSTCQLGWRHEPREAVKVAQLAVDTLFWPLYEVVKGRFRLTHIPEEIVPIETWLRMQGRFKHLFKEENAGALEVIQQQIFDEWERLKERDRNDRAHFAPLQKDQTFTTEFEMV</sequence>
<dbReference type="SUPFAM" id="SSF52518">
    <property type="entry name" value="Thiamin diphosphate-binding fold (THDP-binding)"/>
    <property type="match status" value="1"/>
</dbReference>
<feature type="domain" description="Thiamine pyrophosphate enzyme TPP-binding" evidence="2">
    <location>
        <begin position="50"/>
        <end position="219"/>
    </location>
</feature>
<dbReference type="Pfam" id="PF02775">
    <property type="entry name" value="TPP_enzyme_C"/>
    <property type="match status" value="1"/>
</dbReference>
<evidence type="ECO:0000313" key="4">
    <source>
        <dbReference type="Proteomes" id="UP000317557"/>
    </source>
</evidence>
<evidence type="ECO:0000256" key="1">
    <source>
        <dbReference type="ARBA" id="ARBA00023002"/>
    </source>
</evidence>
<keyword evidence="4" id="KW-1185">Reference proteome</keyword>
<proteinExistence type="predicted"/>
<protein>
    <submittedName>
        <fullName evidence="3">Pyruvate ferredoxin oxidoreductase beta subunit</fullName>
    </submittedName>
</protein>
<dbReference type="OrthoDB" id="9794954at2"/>
<dbReference type="InterPro" id="IPR029061">
    <property type="entry name" value="THDP-binding"/>
</dbReference>
<keyword evidence="1" id="KW-0560">Oxidoreductase</keyword>
<dbReference type="InterPro" id="IPR051479">
    <property type="entry name" value="PorB-like"/>
</dbReference>
<organism evidence="3 4">
    <name type="scientific">Gracilimonas mengyeensis</name>
    <dbReference type="NCBI Taxonomy" id="1302730"/>
    <lineage>
        <taxon>Bacteria</taxon>
        <taxon>Pseudomonadati</taxon>
        <taxon>Balneolota</taxon>
        <taxon>Balneolia</taxon>
        <taxon>Balneolales</taxon>
        <taxon>Balneolaceae</taxon>
        <taxon>Gracilimonas</taxon>
    </lineage>
</organism>
<dbReference type="EMBL" id="FXTP01000005">
    <property type="protein sequence ID" value="SMO59396.1"/>
    <property type="molecule type" value="Genomic_DNA"/>
</dbReference>
<evidence type="ECO:0000313" key="3">
    <source>
        <dbReference type="EMBL" id="SMO59396.1"/>
    </source>
</evidence>
<accession>A0A521CIX2</accession>